<dbReference type="GO" id="GO:0008033">
    <property type="term" value="P:tRNA processing"/>
    <property type="evidence" value="ECO:0007669"/>
    <property type="project" value="UniProtKB-KW"/>
</dbReference>
<keyword evidence="3" id="KW-0285">Flavoprotein</keyword>
<evidence type="ECO:0000256" key="9">
    <source>
        <dbReference type="ARBA" id="ARBA00023268"/>
    </source>
</evidence>
<reference evidence="12" key="1">
    <citation type="submission" date="2017-06" db="EMBL/GenBank/DDBJ databases">
        <authorList>
            <person name="Varghese N."/>
            <person name="Submissions S."/>
        </authorList>
    </citation>
    <scope>NUCLEOTIDE SEQUENCE [LARGE SCALE GENOMIC DNA]</scope>
    <source>
        <strain evidence="12">DSM 11116</strain>
    </source>
</reference>
<evidence type="ECO:0000256" key="8">
    <source>
        <dbReference type="ARBA" id="ARBA00023002"/>
    </source>
</evidence>
<evidence type="ECO:0000256" key="3">
    <source>
        <dbReference type="ARBA" id="ARBA00022630"/>
    </source>
</evidence>
<evidence type="ECO:0000313" key="12">
    <source>
        <dbReference type="Proteomes" id="UP000198131"/>
    </source>
</evidence>
<evidence type="ECO:0000256" key="4">
    <source>
        <dbReference type="ARBA" id="ARBA00022679"/>
    </source>
</evidence>
<gene>
    <name evidence="11" type="ORF">SAMN06265337_2402</name>
</gene>
<dbReference type="RefSeq" id="WP_088843610.1">
    <property type="nucleotide sequence ID" value="NZ_FYEW01000001.1"/>
</dbReference>
<evidence type="ECO:0000256" key="2">
    <source>
        <dbReference type="ARBA" id="ARBA00022603"/>
    </source>
</evidence>
<keyword evidence="5" id="KW-0949">S-adenosyl-L-methionine</keyword>
<evidence type="ECO:0000256" key="5">
    <source>
        <dbReference type="ARBA" id="ARBA00022691"/>
    </source>
</evidence>
<evidence type="ECO:0000259" key="10">
    <source>
        <dbReference type="Pfam" id="PF01266"/>
    </source>
</evidence>
<dbReference type="Gene3D" id="3.50.50.60">
    <property type="entry name" value="FAD/NAD(P)-binding domain"/>
    <property type="match status" value="1"/>
</dbReference>
<keyword evidence="1" id="KW-0963">Cytoplasm</keyword>
<dbReference type="SUPFAM" id="SSF54373">
    <property type="entry name" value="FAD-linked reductases, C-terminal domain"/>
    <property type="match status" value="1"/>
</dbReference>
<dbReference type="InterPro" id="IPR006076">
    <property type="entry name" value="FAD-dep_OxRdtase"/>
</dbReference>
<dbReference type="EMBL" id="FYEW01000001">
    <property type="protein sequence ID" value="SNC68613.1"/>
    <property type="molecule type" value="Genomic_DNA"/>
</dbReference>
<proteinExistence type="predicted"/>
<keyword evidence="6" id="KW-0819">tRNA processing</keyword>
<dbReference type="GO" id="GO:0008168">
    <property type="term" value="F:methyltransferase activity"/>
    <property type="evidence" value="ECO:0007669"/>
    <property type="project" value="UniProtKB-KW"/>
</dbReference>
<keyword evidence="7" id="KW-0274">FAD</keyword>
<keyword evidence="2" id="KW-0489">Methyltransferase</keyword>
<dbReference type="PANTHER" id="PTHR13847:SF283">
    <property type="entry name" value="TRNA 5-METHYLAMINOMETHYL-2-THIOURIDINE BIOSYNTHESIS BIFUNCTIONAL PROTEIN MNMC"/>
    <property type="match status" value="1"/>
</dbReference>
<evidence type="ECO:0000256" key="6">
    <source>
        <dbReference type="ARBA" id="ARBA00022694"/>
    </source>
</evidence>
<accession>A0A212TRH1</accession>
<dbReference type="Gene3D" id="3.30.9.10">
    <property type="entry name" value="D-Amino Acid Oxidase, subunit A, domain 2"/>
    <property type="match status" value="1"/>
</dbReference>
<keyword evidence="8" id="KW-0560">Oxidoreductase</keyword>
<name>A0A212TRH1_9BACT</name>
<keyword evidence="4" id="KW-0808">Transferase</keyword>
<sequence>MIRVDYLIIGHGIAGATLAQELRRRGRSVLVLDTPQPDSASNVAAGLMNPVAGKRYALAWRAEELMPAAVQFYQELETRFGQTFFYEAPILKLFSSVAEQNTVLARSADNPWGNFVQDADAPLPAVRGLKQEFGGLRIQRGGHVLVREVLAALAAEGIREGWLQHETFAWEQLVPAPDGGSGLQYANRVQAQHVVCCEGAAAVQNPYFHWLPLTPNQGEVLNVECHGLSDEYVLNKGAYVVPLGNGQFRVGATYRWPPFAAGITDDAQQELSQRLEAMTSEPFRITEQRAGVRPAVRDRKPLLGTHPARPEVHMFNGFGSKGVMMAPRLANLMADFLENGTELWPEVNIRRYSALYNTVLAAAGAGSSGSR</sequence>
<protein>
    <submittedName>
        <fullName evidence="11">Glycine/D-amino acid oxidase</fullName>
    </submittedName>
</protein>
<dbReference type="OrthoDB" id="214253at2"/>
<dbReference type="Proteomes" id="UP000198131">
    <property type="component" value="Unassembled WGS sequence"/>
</dbReference>
<keyword evidence="9" id="KW-0511">Multifunctional enzyme</keyword>
<organism evidence="11 12">
    <name type="scientific">Hymenobacter gelipurpurascens</name>
    <dbReference type="NCBI Taxonomy" id="89968"/>
    <lineage>
        <taxon>Bacteria</taxon>
        <taxon>Pseudomonadati</taxon>
        <taxon>Bacteroidota</taxon>
        <taxon>Cytophagia</taxon>
        <taxon>Cytophagales</taxon>
        <taxon>Hymenobacteraceae</taxon>
        <taxon>Hymenobacter</taxon>
    </lineage>
</organism>
<evidence type="ECO:0000256" key="7">
    <source>
        <dbReference type="ARBA" id="ARBA00022827"/>
    </source>
</evidence>
<evidence type="ECO:0000313" key="11">
    <source>
        <dbReference type="EMBL" id="SNC68613.1"/>
    </source>
</evidence>
<dbReference type="GO" id="GO:0005737">
    <property type="term" value="C:cytoplasm"/>
    <property type="evidence" value="ECO:0007669"/>
    <property type="project" value="TreeGrafter"/>
</dbReference>
<dbReference type="Pfam" id="PF01266">
    <property type="entry name" value="DAO"/>
    <property type="match status" value="1"/>
</dbReference>
<dbReference type="InterPro" id="IPR036188">
    <property type="entry name" value="FAD/NAD-bd_sf"/>
</dbReference>
<dbReference type="SUPFAM" id="SSF51971">
    <property type="entry name" value="Nucleotide-binding domain"/>
    <property type="match status" value="1"/>
</dbReference>
<keyword evidence="12" id="KW-1185">Reference proteome</keyword>
<dbReference type="AlphaFoldDB" id="A0A212TRH1"/>
<evidence type="ECO:0000256" key="1">
    <source>
        <dbReference type="ARBA" id="ARBA00022490"/>
    </source>
</evidence>
<dbReference type="GO" id="GO:0016491">
    <property type="term" value="F:oxidoreductase activity"/>
    <property type="evidence" value="ECO:0007669"/>
    <property type="project" value="UniProtKB-KW"/>
</dbReference>
<dbReference type="GO" id="GO:0032259">
    <property type="term" value="P:methylation"/>
    <property type="evidence" value="ECO:0007669"/>
    <property type="project" value="UniProtKB-KW"/>
</dbReference>
<feature type="domain" description="FAD dependent oxidoreductase" evidence="10">
    <location>
        <begin position="5"/>
        <end position="335"/>
    </location>
</feature>
<dbReference type="PANTHER" id="PTHR13847">
    <property type="entry name" value="SARCOSINE DEHYDROGENASE-RELATED"/>
    <property type="match status" value="1"/>
</dbReference>